<dbReference type="PANTHER" id="PTHR43539:SF78">
    <property type="entry name" value="FLAVIN-CONTAINING MONOOXYGENASE"/>
    <property type="match status" value="1"/>
</dbReference>
<accession>A0AAV5G1Q8</accession>
<dbReference type="Gene3D" id="3.50.50.60">
    <property type="entry name" value="FAD/NAD(P)-binding domain"/>
    <property type="match status" value="1"/>
</dbReference>
<name>A0AAV5G1Q8_CORAM</name>
<dbReference type="RefSeq" id="WP_236163613.1">
    <property type="nucleotide sequence ID" value="NZ_BQKK01000001.1"/>
</dbReference>
<evidence type="ECO:0000313" key="4">
    <source>
        <dbReference type="Proteomes" id="UP001054925"/>
    </source>
</evidence>
<dbReference type="InterPro" id="IPR036188">
    <property type="entry name" value="FAD/NAD-bd_sf"/>
</dbReference>
<dbReference type="Pfam" id="PF13738">
    <property type="entry name" value="Pyr_redox_3"/>
    <property type="match status" value="1"/>
</dbReference>
<keyword evidence="1" id="KW-0560">Oxidoreductase</keyword>
<dbReference type="AlphaFoldDB" id="A0AAV5G1Q8"/>
<proteinExistence type="predicted"/>
<evidence type="ECO:0000256" key="2">
    <source>
        <dbReference type="SAM" id="MobiDB-lite"/>
    </source>
</evidence>
<dbReference type="Proteomes" id="UP001054925">
    <property type="component" value="Unassembled WGS sequence"/>
</dbReference>
<reference evidence="3" key="1">
    <citation type="submission" date="2021-12" db="EMBL/GenBank/DDBJ databases">
        <title>Draft genome sequence of Corynebacterium ammoniagenes strain T-723.</title>
        <authorList>
            <person name="Matsuzawa M."/>
            <person name="Hiratani M."/>
            <person name="Abe I."/>
            <person name="Tsuji Y."/>
            <person name="Nakamura J."/>
        </authorList>
    </citation>
    <scope>NUCLEOTIDE SEQUENCE</scope>
    <source>
        <strain evidence="3">T-723</strain>
    </source>
</reference>
<gene>
    <name evidence="3" type="ORF">CAT723_05680</name>
</gene>
<dbReference type="SUPFAM" id="SSF51905">
    <property type="entry name" value="FAD/NAD(P)-binding domain"/>
    <property type="match status" value="2"/>
</dbReference>
<dbReference type="InterPro" id="IPR050982">
    <property type="entry name" value="Auxin_biosynth/cation_transpt"/>
</dbReference>
<sequence>MDFTATVAVIGAGQAGLSAAYHLARRGFVSALDASSSSTDSSSDASGSDTSGSGSSGTFIVFDAEESAGGAWRHRQESLTMATVNGIFDLPGMEQSQIKKTTPAREAVPDYFTAYEAKMDLPIIRPVTVASVDRASQEDGGYVIEVAADNPTGGTPSNYAGTTWRVEAVINATGTWNNPVKPDYPGLDTFQGRQLHSKDYVHMNDFTGQRVAVVGGGISAIQQLAEVSDVAKETFWYTRTKPFFRASFTAEEGGRQTIEQVTEHTEAGNAPRSIVSYTGLIFNHDAKKAYDNGALNRRPMFQGLYEDGVIEEDGTRVELDTIIWAIGFRPSLSHLDPLDLYNDKGGINIKGTEVIDKPNLHLIGYGPSQSTVGANRAGRDAVLSIIRSHKKARA</sequence>
<evidence type="ECO:0000313" key="3">
    <source>
        <dbReference type="EMBL" id="GJN42089.1"/>
    </source>
</evidence>
<dbReference type="GO" id="GO:0004497">
    <property type="term" value="F:monooxygenase activity"/>
    <property type="evidence" value="ECO:0007669"/>
    <property type="project" value="TreeGrafter"/>
</dbReference>
<feature type="region of interest" description="Disordered" evidence="2">
    <location>
        <begin position="35"/>
        <end position="58"/>
    </location>
</feature>
<protein>
    <submittedName>
        <fullName evidence="3">Oxidoreductase</fullName>
    </submittedName>
</protein>
<evidence type="ECO:0000256" key="1">
    <source>
        <dbReference type="ARBA" id="ARBA00023002"/>
    </source>
</evidence>
<comment type="caution">
    <text evidence="3">The sequence shown here is derived from an EMBL/GenBank/DDBJ whole genome shotgun (WGS) entry which is preliminary data.</text>
</comment>
<dbReference type="GO" id="GO:0050660">
    <property type="term" value="F:flavin adenine dinucleotide binding"/>
    <property type="evidence" value="ECO:0007669"/>
    <property type="project" value="TreeGrafter"/>
</dbReference>
<dbReference type="PRINTS" id="PR00411">
    <property type="entry name" value="PNDRDTASEI"/>
</dbReference>
<dbReference type="PRINTS" id="PR00368">
    <property type="entry name" value="FADPNR"/>
</dbReference>
<dbReference type="EMBL" id="BQKK01000001">
    <property type="protein sequence ID" value="GJN42089.1"/>
    <property type="molecule type" value="Genomic_DNA"/>
</dbReference>
<organism evidence="3 4">
    <name type="scientific">Corynebacterium ammoniagenes</name>
    <name type="common">Brevibacterium ammoniagenes</name>
    <dbReference type="NCBI Taxonomy" id="1697"/>
    <lineage>
        <taxon>Bacteria</taxon>
        <taxon>Bacillati</taxon>
        <taxon>Actinomycetota</taxon>
        <taxon>Actinomycetes</taxon>
        <taxon>Mycobacteriales</taxon>
        <taxon>Corynebacteriaceae</taxon>
        <taxon>Corynebacterium</taxon>
    </lineage>
</organism>
<dbReference type="PANTHER" id="PTHR43539">
    <property type="entry name" value="FLAVIN-BINDING MONOOXYGENASE-LIKE PROTEIN (AFU_ORTHOLOGUE AFUA_4G09220)"/>
    <property type="match status" value="1"/>
</dbReference>